<dbReference type="InterPro" id="IPR002068">
    <property type="entry name" value="A-crystallin/Hsp20_dom"/>
</dbReference>
<gene>
    <name evidence="5" type="ORF">KDW_05460</name>
</gene>
<evidence type="ECO:0000256" key="2">
    <source>
        <dbReference type="PROSITE-ProRule" id="PRU00285"/>
    </source>
</evidence>
<dbReference type="AlphaFoldDB" id="A0A5J4KC76"/>
<organism evidence="5 6">
    <name type="scientific">Dictyobacter vulcani</name>
    <dbReference type="NCBI Taxonomy" id="2607529"/>
    <lineage>
        <taxon>Bacteria</taxon>
        <taxon>Bacillati</taxon>
        <taxon>Chloroflexota</taxon>
        <taxon>Ktedonobacteria</taxon>
        <taxon>Ktedonobacterales</taxon>
        <taxon>Dictyobacteraceae</taxon>
        <taxon>Dictyobacter</taxon>
    </lineage>
</organism>
<comment type="similarity">
    <text evidence="2 3">Belongs to the small heat shock protein (HSP20) family.</text>
</comment>
<dbReference type="InterPro" id="IPR008978">
    <property type="entry name" value="HSP20-like_chaperone"/>
</dbReference>
<dbReference type="EMBL" id="BKZW01000001">
    <property type="protein sequence ID" value="GER86384.1"/>
    <property type="molecule type" value="Genomic_DNA"/>
</dbReference>
<sequence length="146" mass="16141">MANITRYNPFNEAVSLREAMDRLFEDSFISPRVASTGTGRGLAANLYETAEGFVLQLPMPGVNVENVDITVQQDVISLKWETKLQVPEGATVHWNGFQPGRYQQSITVPGPINAERVEASYTDGILTLQLPKAEHAKARSIKINAR</sequence>
<comment type="caution">
    <text evidence="5">The sequence shown here is derived from an EMBL/GenBank/DDBJ whole genome shotgun (WGS) entry which is preliminary data.</text>
</comment>
<name>A0A5J4KC76_9CHLR</name>
<keyword evidence="1" id="KW-0346">Stress response</keyword>
<dbReference type="CDD" id="cd06464">
    <property type="entry name" value="ACD_sHsps-like"/>
    <property type="match status" value="1"/>
</dbReference>
<proteinExistence type="inferred from homology"/>
<reference evidence="5 6" key="1">
    <citation type="submission" date="2019-10" db="EMBL/GenBank/DDBJ databases">
        <title>Dictyobacter vulcani sp. nov., within the class Ktedonobacteria, isolated from soil of volcanic Mt. Zao.</title>
        <authorList>
            <person name="Zheng Y."/>
            <person name="Wang C.M."/>
            <person name="Sakai Y."/>
            <person name="Abe K."/>
            <person name="Yokota A."/>
            <person name="Yabe S."/>
        </authorList>
    </citation>
    <scope>NUCLEOTIDE SEQUENCE [LARGE SCALE GENOMIC DNA]</scope>
    <source>
        <strain evidence="5 6">W12</strain>
    </source>
</reference>
<dbReference type="PANTHER" id="PTHR46733:SF4">
    <property type="entry name" value="HEAT SHOCK PROTEIN 21, CHLOROPLASTIC"/>
    <property type="match status" value="1"/>
</dbReference>
<dbReference type="Gene3D" id="2.60.40.790">
    <property type="match status" value="1"/>
</dbReference>
<dbReference type="SUPFAM" id="SSF49764">
    <property type="entry name" value="HSP20-like chaperones"/>
    <property type="match status" value="1"/>
</dbReference>
<dbReference type="InterPro" id="IPR044587">
    <property type="entry name" value="HSP21-like"/>
</dbReference>
<evidence type="ECO:0000313" key="5">
    <source>
        <dbReference type="EMBL" id="GER86384.1"/>
    </source>
</evidence>
<feature type="domain" description="SHSP" evidence="4">
    <location>
        <begin position="33"/>
        <end position="146"/>
    </location>
</feature>
<keyword evidence="6" id="KW-1185">Reference proteome</keyword>
<dbReference type="Pfam" id="PF00011">
    <property type="entry name" value="HSP20"/>
    <property type="match status" value="1"/>
</dbReference>
<evidence type="ECO:0000256" key="1">
    <source>
        <dbReference type="ARBA" id="ARBA00023016"/>
    </source>
</evidence>
<evidence type="ECO:0000256" key="3">
    <source>
        <dbReference type="RuleBase" id="RU003616"/>
    </source>
</evidence>
<evidence type="ECO:0000259" key="4">
    <source>
        <dbReference type="PROSITE" id="PS01031"/>
    </source>
</evidence>
<evidence type="ECO:0000313" key="6">
    <source>
        <dbReference type="Proteomes" id="UP000326912"/>
    </source>
</evidence>
<protein>
    <submittedName>
        <fullName evidence="5">Heat-shock protein Hsp20</fullName>
    </submittedName>
</protein>
<dbReference type="PANTHER" id="PTHR46733">
    <property type="entry name" value="26.5 KDA HEAT SHOCK PROTEIN, MITOCHONDRIAL"/>
    <property type="match status" value="1"/>
</dbReference>
<dbReference type="RefSeq" id="WP_151754525.1">
    <property type="nucleotide sequence ID" value="NZ_BKZW01000001.1"/>
</dbReference>
<dbReference type="PROSITE" id="PS01031">
    <property type="entry name" value="SHSP"/>
    <property type="match status" value="1"/>
</dbReference>
<dbReference type="Proteomes" id="UP000326912">
    <property type="component" value="Unassembled WGS sequence"/>
</dbReference>
<accession>A0A5J4KC76</accession>
<dbReference type="GO" id="GO:0009408">
    <property type="term" value="P:response to heat"/>
    <property type="evidence" value="ECO:0007669"/>
    <property type="project" value="InterPro"/>
</dbReference>